<evidence type="ECO:0000259" key="3">
    <source>
        <dbReference type="PROSITE" id="PS50158"/>
    </source>
</evidence>
<keyword evidence="1" id="KW-0479">Metal-binding</keyword>
<feature type="non-terminal residue" evidence="4">
    <location>
        <position position="1"/>
    </location>
</feature>
<dbReference type="InterPro" id="IPR001878">
    <property type="entry name" value="Znf_CCHC"/>
</dbReference>
<protein>
    <recommendedName>
        <fullName evidence="3">CCHC-type domain-containing protein</fullName>
    </recommendedName>
</protein>
<name>A0ABU6VKI1_9FABA</name>
<dbReference type="Proteomes" id="UP001341840">
    <property type="component" value="Unassembled WGS sequence"/>
</dbReference>
<sequence>SGIDDWNEPQRSIKFSSWCAQCRVLPHDGYCFKGAPKTRNTKFKQIRRCSNCGVIGHYNRSCSNYDGPSQDGSLAADGRVKSSNSLLLRSRLEQRRKRKVSNVSYEDSDESWEKVVDTKGGKKKRS</sequence>
<keyword evidence="1" id="KW-0862">Zinc</keyword>
<comment type="caution">
    <text evidence="4">The sequence shown here is derived from an EMBL/GenBank/DDBJ whole genome shotgun (WGS) entry which is preliminary data.</text>
</comment>
<evidence type="ECO:0000256" key="1">
    <source>
        <dbReference type="PROSITE-ProRule" id="PRU00047"/>
    </source>
</evidence>
<dbReference type="PROSITE" id="PS50158">
    <property type="entry name" value="ZF_CCHC"/>
    <property type="match status" value="1"/>
</dbReference>
<evidence type="ECO:0000256" key="2">
    <source>
        <dbReference type="SAM" id="MobiDB-lite"/>
    </source>
</evidence>
<feature type="compositionally biased region" description="Basic and acidic residues" evidence="2">
    <location>
        <begin position="111"/>
        <end position="120"/>
    </location>
</feature>
<keyword evidence="1" id="KW-0863">Zinc-finger</keyword>
<reference evidence="4 5" key="1">
    <citation type="journal article" date="2023" name="Plants (Basel)">
        <title>Bridging the Gap: Combining Genomics and Transcriptomics Approaches to Understand Stylosanthes scabra, an Orphan Legume from the Brazilian Caatinga.</title>
        <authorList>
            <person name="Ferreira-Neto J.R.C."/>
            <person name="da Silva M.D."/>
            <person name="Binneck E."/>
            <person name="de Melo N.F."/>
            <person name="da Silva R.H."/>
            <person name="de Melo A.L.T.M."/>
            <person name="Pandolfi V."/>
            <person name="Bustamante F.O."/>
            <person name="Brasileiro-Vidal A.C."/>
            <person name="Benko-Iseppon A.M."/>
        </authorList>
    </citation>
    <scope>NUCLEOTIDE SEQUENCE [LARGE SCALE GENOMIC DNA]</scope>
    <source>
        <tissue evidence="4">Leaves</tissue>
    </source>
</reference>
<dbReference type="EMBL" id="JASCZI010151377">
    <property type="protein sequence ID" value="MED6172443.1"/>
    <property type="molecule type" value="Genomic_DNA"/>
</dbReference>
<keyword evidence="5" id="KW-1185">Reference proteome</keyword>
<evidence type="ECO:0000313" key="4">
    <source>
        <dbReference type="EMBL" id="MED6172443.1"/>
    </source>
</evidence>
<accession>A0ABU6VKI1</accession>
<feature type="domain" description="CCHC-type" evidence="3">
    <location>
        <begin position="47"/>
        <end position="64"/>
    </location>
</feature>
<proteinExistence type="predicted"/>
<evidence type="ECO:0000313" key="5">
    <source>
        <dbReference type="Proteomes" id="UP001341840"/>
    </source>
</evidence>
<organism evidence="4 5">
    <name type="scientific">Stylosanthes scabra</name>
    <dbReference type="NCBI Taxonomy" id="79078"/>
    <lineage>
        <taxon>Eukaryota</taxon>
        <taxon>Viridiplantae</taxon>
        <taxon>Streptophyta</taxon>
        <taxon>Embryophyta</taxon>
        <taxon>Tracheophyta</taxon>
        <taxon>Spermatophyta</taxon>
        <taxon>Magnoliopsida</taxon>
        <taxon>eudicotyledons</taxon>
        <taxon>Gunneridae</taxon>
        <taxon>Pentapetalae</taxon>
        <taxon>rosids</taxon>
        <taxon>fabids</taxon>
        <taxon>Fabales</taxon>
        <taxon>Fabaceae</taxon>
        <taxon>Papilionoideae</taxon>
        <taxon>50 kb inversion clade</taxon>
        <taxon>dalbergioids sensu lato</taxon>
        <taxon>Dalbergieae</taxon>
        <taxon>Pterocarpus clade</taxon>
        <taxon>Stylosanthes</taxon>
    </lineage>
</organism>
<gene>
    <name evidence="4" type="ORF">PIB30_050136</name>
</gene>
<feature type="region of interest" description="Disordered" evidence="2">
    <location>
        <begin position="106"/>
        <end position="126"/>
    </location>
</feature>